<dbReference type="PANTHER" id="PTHR18952:SF265">
    <property type="entry name" value="CARBONIC ANHYDRASE"/>
    <property type="match status" value="1"/>
</dbReference>
<comment type="catalytic activity">
    <reaction evidence="6">
        <text>hydrogencarbonate + H(+) = CO2 + H2O</text>
        <dbReference type="Rhea" id="RHEA:10748"/>
        <dbReference type="ChEBI" id="CHEBI:15377"/>
        <dbReference type="ChEBI" id="CHEBI:15378"/>
        <dbReference type="ChEBI" id="CHEBI:16526"/>
        <dbReference type="ChEBI" id="CHEBI:17544"/>
        <dbReference type="EC" id="4.2.1.1"/>
    </reaction>
</comment>
<keyword evidence="4" id="KW-0862">Zinc</keyword>
<keyword evidence="3" id="KW-0479">Metal-binding</keyword>
<feature type="non-terminal residue" evidence="8">
    <location>
        <position position="1"/>
    </location>
</feature>
<evidence type="ECO:0000256" key="3">
    <source>
        <dbReference type="ARBA" id="ARBA00022723"/>
    </source>
</evidence>
<organism evidence="8 9">
    <name type="scientific">Owenia fusiformis</name>
    <name type="common">Polychaete worm</name>
    <dbReference type="NCBI Taxonomy" id="6347"/>
    <lineage>
        <taxon>Eukaryota</taxon>
        <taxon>Metazoa</taxon>
        <taxon>Spiralia</taxon>
        <taxon>Lophotrochozoa</taxon>
        <taxon>Annelida</taxon>
        <taxon>Polychaeta</taxon>
        <taxon>Sedentaria</taxon>
        <taxon>Canalipalpata</taxon>
        <taxon>Sabellida</taxon>
        <taxon>Oweniida</taxon>
        <taxon>Oweniidae</taxon>
        <taxon>Owenia</taxon>
    </lineage>
</organism>
<gene>
    <name evidence="8" type="ORF">OFUS_LOCUS7830</name>
</gene>
<dbReference type="EMBL" id="CAIIXF020000004">
    <property type="protein sequence ID" value="CAH1781227.1"/>
    <property type="molecule type" value="Genomic_DNA"/>
</dbReference>
<dbReference type="GO" id="GO:0008270">
    <property type="term" value="F:zinc ion binding"/>
    <property type="evidence" value="ECO:0007669"/>
    <property type="project" value="InterPro"/>
</dbReference>
<accession>A0A8J1Y1U6</accession>
<evidence type="ECO:0000256" key="2">
    <source>
        <dbReference type="ARBA" id="ARBA00012925"/>
    </source>
</evidence>
<protein>
    <recommendedName>
        <fullName evidence="2">carbonic anhydrase</fullName>
        <ecNumber evidence="2">4.2.1.1</ecNumber>
    </recommendedName>
</protein>
<reference evidence="8" key="1">
    <citation type="submission" date="2022-03" db="EMBL/GenBank/DDBJ databases">
        <authorList>
            <person name="Martin C."/>
        </authorList>
    </citation>
    <scope>NUCLEOTIDE SEQUENCE</scope>
</reference>
<dbReference type="InterPro" id="IPR036398">
    <property type="entry name" value="CA_dom_sf"/>
</dbReference>
<evidence type="ECO:0000256" key="4">
    <source>
        <dbReference type="ARBA" id="ARBA00022833"/>
    </source>
</evidence>
<keyword evidence="5" id="KW-0456">Lyase</keyword>
<dbReference type="Pfam" id="PF00194">
    <property type="entry name" value="Carb_anhydrase"/>
    <property type="match status" value="1"/>
</dbReference>
<dbReference type="SUPFAM" id="SSF51069">
    <property type="entry name" value="Carbonic anhydrase"/>
    <property type="match status" value="1"/>
</dbReference>
<evidence type="ECO:0000256" key="6">
    <source>
        <dbReference type="ARBA" id="ARBA00048348"/>
    </source>
</evidence>
<dbReference type="OrthoDB" id="429145at2759"/>
<dbReference type="EC" id="4.2.1.1" evidence="2"/>
<dbReference type="GO" id="GO:0004089">
    <property type="term" value="F:carbonate dehydratase activity"/>
    <property type="evidence" value="ECO:0007669"/>
    <property type="project" value="UniProtKB-EC"/>
</dbReference>
<dbReference type="InterPro" id="IPR023561">
    <property type="entry name" value="Carbonic_anhydrase_a-class"/>
</dbReference>
<dbReference type="InterPro" id="IPR001148">
    <property type="entry name" value="CA_dom"/>
</dbReference>
<evidence type="ECO:0000313" key="9">
    <source>
        <dbReference type="Proteomes" id="UP000749559"/>
    </source>
</evidence>
<feature type="domain" description="Alpha-carbonic anhydrase" evidence="7">
    <location>
        <begin position="40"/>
        <end position="307"/>
    </location>
</feature>
<dbReference type="PANTHER" id="PTHR18952">
    <property type="entry name" value="CARBONIC ANHYDRASE"/>
    <property type="match status" value="1"/>
</dbReference>
<dbReference type="PROSITE" id="PS51144">
    <property type="entry name" value="ALPHA_CA_2"/>
    <property type="match status" value="1"/>
</dbReference>
<evidence type="ECO:0000256" key="5">
    <source>
        <dbReference type="ARBA" id="ARBA00023239"/>
    </source>
</evidence>
<feature type="non-terminal residue" evidence="8">
    <location>
        <position position="307"/>
    </location>
</feature>
<dbReference type="CDD" id="cd00326">
    <property type="entry name" value="alpha_CA"/>
    <property type="match status" value="1"/>
</dbReference>
<sequence length="307" mass="35260">INVCVMNLHVMHSSTRDYRPESGTYRMLVFLLLPLLAYGKDWNYDPTSPLGPANWKEKYPTCGGQNQSPIEIRAMDTLIDPNRTPLFLLNDRKRLTGATLTNIGDGVLMTIPTKHYLVFYDLGALPGQYRVHESIFKWPAEHIIDGEQKPLELQIMTWNTNMYVEYKDAVGKPNGRAIFSVLFTVYNHMESPRLYLDDGLKKLNTTLYSITNPGDEAQIDDDSNTYYELRNSMPAPDYFKDRYYRYNGSLSSPSCDEGILRIVFKENRFIADIQFEAFRRLKGSDGSPTLDGLSRPVQSLNEREVTR</sequence>
<dbReference type="SMART" id="SM01057">
    <property type="entry name" value="Carb_anhydrase"/>
    <property type="match status" value="1"/>
</dbReference>
<comment type="similarity">
    <text evidence="1">Belongs to the alpha-carbonic anhydrase family.</text>
</comment>
<evidence type="ECO:0000313" key="8">
    <source>
        <dbReference type="EMBL" id="CAH1781227.1"/>
    </source>
</evidence>
<proteinExistence type="inferred from homology"/>
<comment type="caution">
    <text evidence="8">The sequence shown here is derived from an EMBL/GenBank/DDBJ whole genome shotgun (WGS) entry which is preliminary data.</text>
</comment>
<dbReference type="Gene3D" id="3.10.200.10">
    <property type="entry name" value="Alpha carbonic anhydrase"/>
    <property type="match status" value="1"/>
</dbReference>
<dbReference type="Proteomes" id="UP000749559">
    <property type="component" value="Unassembled WGS sequence"/>
</dbReference>
<name>A0A8J1Y1U6_OWEFU</name>
<keyword evidence="9" id="KW-1185">Reference proteome</keyword>
<evidence type="ECO:0000259" key="7">
    <source>
        <dbReference type="PROSITE" id="PS51144"/>
    </source>
</evidence>
<dbReference type="AlphaFoldDB" id="A0A8J1Y1U6"/>
<evidence type="ECO:0000256" key="1">
    <source>
        <dbReference type="ARBA" id="ARBA00010718"/>
    </source>
</evidence>